<evidence type="ECO:0000256" key="2">
    <source>
        <dbReference type="ARBA" id="ARBA00022723"/>
    </source>
</evidence>
<dbReference type="Pfam" id="PF13531">
    <property type="entry name" value="SBP_bac_11"/>
    <property type="match status" value="1"/>
</dbReference>
<protein>
    <submittedName>
        <fullName evidence="6">Molybdate-binding protein</fullName>
    </submittedName>
</protein>
<comment type="similarity">
    <text evidence="1">Belongs to the bacterial solute-binding protein ModA family.</text>
</comment>
<gene>
    <name evidence="6" type="ORF">CPE01_08230</name>
</gene>
<dbReference type="AlphaFoldDB" id="A0A510UVC7"/>
<dbReference type="GO" id="GO:0046872">
    <property type="term" value="F:metal ion binding"/>
    <property type="evidence" value="ECO:0007669"/>
    <property type="project" value="UniProtKB-KW"/>
</dbReference>
<evidence type="ECO:0000256" key="3">
    <source>
        <dbReference type="ARBA" id="ARBA00022729"/>
    </source>
</evidence>
<evidence type="ECO:0000313" key="6">
    <source>
        <dbReference type="EMBL" id="GEK17090.1"/>
    </source>
</evidence>
<dbReference type="Proteomes" id="UP000321386">
    <property type="component" value="Unassembled WGS sequence"/>
</dbReference>
<feature type="binding site" evidence="4">
    <location>
        <position position="51"/>
    </location>
    <ligand>
        <name>molybdate</name>
        <dbReference type="ChEBI" id="CHEBI:36264"/>
    </ligand>
</feature>
<feature type="binding site" evidence="4">
    <location>
        <position position="80"/>
    </location>
    <ligand>
        <name>molybdate</name>
        <dbReference type="ChEBI" id="CHEBI:36264"/>
    </ligand>
</feature>
<dbReference type="PANTHER" id="PTHR30632">
    <property type="entry name" value="MOLYBDATE-BINDING PERIPLASMIC PROTEIN"/>
    <property type="match status" value="1"/>
</dbReference>
<dbReference type="PIRSF" id="PIRSF004846">
    <property type="entry name" value="ModA"/>
    <property type="match status" value="1"/>
</dbReference>
<keyword evidence="2 4" id="KW-0479">Metal-binding</keyword>
<dbReference type="NCBIfam" id="TIGR01256">
    <property type="entry name" value="modA"/>
    <property type="match status" value="1"/>
</dbReference>
<dbReference type="Gene3D" id="3.40.190.10">
    <property type="entry name" value="Periplasmic binding protein-like II"/>
    <property type="match status" value="2"/>
</dbReference>
<keyword evidence="7" id="KW-1185">Reference proteome</keyword>
<dbReference type="InterPro" id="IPR050682">
    <property type="entry name" value="ModA/WtpA"/>
</dbReference>
<dbReference type="PANTHER" id="PTHR30632:SF0">
    <property type="entry name" value="SULFATE-BINDING PROTEIN"/>
    <property type="match status" value="1"/>
</dbReference>
<dbReference type="InterPro" id="IPR005950">
    <property type="entry name" value="ModA"/>
</dbReference>
<evidence type="ECO:0000313" key="7">
    <source>
        <dbReference type="Proteomes" id="UP000321386"/>
    </source>
</evidence>
<sequence length="272" mass="26353">MLAVAPVLAVALAAVLAGCGSSSAPAGGAPASSAGAGHAPGGELTVFAAASLEPVIDELAAAFTAQHPGVTFARVTYDGSSTLATQLVEGAHADVLVTADPASMQTVADAGLVDGEPAVVATNTLQIVVPAGNPDGLTSLADLAALSAHGGKVVVCAAQVPCGASAASVLESAGVTLVPASLEQNVTAVLTKVTAGEADAGLVYRTDVLKAGDAVEGVDFTESSEAVNAYPAAVLTDVTAPAVARAFVDFLVSREGQTLLAARGFAPPSEAG</sequence>
<evidence type="ECO:0000256" key="1">
    <source>
        <dbReference type="ARBA" id="ARBA00009175"/>
    </source>
</evidence>
<feature type="binding site" evidence="4">
    <location>
        <position position="204"/>
    </location>
    <ligand>
        <name>molybdate</name>
        <dbReference type="ChEBI" id="CHEBI:36264"/>
    </ligand>
</feature>
<organism evidence="6 7">
    <name type="scientific">Cellulomonas persica</name>
    <dbReference type="NCBI Taxonomy" id="76861"/>
    <lineage>
        <taxon>Bacteria</taxon>
        <taxon>Bacillati</taxon>
        <taxon>Actinomycetota</taxon>
        <taxon>Actinomycetes</taxon>
        <taxon>Micrococcales</taxon>
        <taxon>Cellulomonadaceae</taxon>
        <taxon>Cellulomonas</taxon>
    </lineage>
</organism>
<evidence type="ECO:0000256" key="5">
    <source>
        <dbReference type="SAM" id="SignalP"/>
    </source>
</evidence>
<keyword evidence="3 5" id="KW-0732">Signal</keyword>
<feature type="chain" id="PRO_5038537226" evidence="5">
    <location>
        <begin position="27"/>
        <end position="272"/>
    </location>
</feature>
<evidence type="ECO:0000256" key="4">
    <source>
        <dbReference type="PIRSR" id="PIRSR004846-1"/>
    </source>
</evidence>
<dbReference type="OrthoDB" id="9785015at2"/>
<feature type="signal peptide" evidence="5">
    <location>
        <begin position="1"/>
        <end position="26"/>
    </location>
</feature>
<dbReference type="GO" id="GO:0015689">
    <property type="term" value="P:molybdate ion transport"/>
    <property type="evidence" value="ECO:0007669"/>
    <property type="project" value="InterPro"/>
</dbReference>
<accession>A0A510UVC7</accession>
<feature type="binding site" evidence="4">
    <location>
        <position position="186"/>
    </location>
    <ligand>
        <name>molybdate</name>
        <dbReference type="ChEBI" id="CHEBI:36264"/>
    </ligand>
</feature>
<proteinExistence type="inferred from homology"/>
<dbReference type="EMBL" id="BJUA01000003">
    <property type="protein sequence ID" value="GEK17090.1"/>
    <property type="molecule type" value="Genomic_DNA"/>
</dbReference>
<reference evidence="6 7" key="1">
    <citation type="submission" date="2019-07" db="EMBL/GenBank/DDBJ databases">
        <title>Whole genome shotgun sequence of Cellulomonas persica NBRC 101101.</title>
        <authorList>
            <person name="Hosoyama A."/>
            <person name="Uohara A."/>
            <person name="Ohji S."/>
            <person name="Ichikawa N."/>
        </authorList>
    </citation>
    <scope>NUCLEOTIDE SEQUENCE [LARGE SCALE GENOMIC DNA]</scope>
    <source>
        <strain evidence="6 7">NBRC 101101</strain>
    </source>
</reference>
<name>A0A510UVC7_9CELL</name>
<dbReference type="SUPFAM" id="SSF53850">
    <property type="entry name" value="Periplasmic binding protein-like II"/>
    <property type="match status" value="1"/>
</dbReference>
<keyword evidence="4" id="KW-0500">Molybdenum</keyword>
<dbReference type="GO" id="GO:0030973">
    <property type="term" value="F:molybdate ion binding"/>
    <property type="evidence" value="ECO:0007669"/>
    <property type="project" value="TreeGrafter"/>
</dbReference>
<comment type="caution">
    <text evidence="6">The sequence shown here is derived from an EMBL/GenBank/DDBJ whole genome shotgun (WGS) entry which is preliminary data.</text>
</comment>